<evidence type="ECO:0000256" key="1">
    <source>
        <dbReference type="SAM" id="Phobius"/>
    </source>
</evidence>
<sequence>MSFKLMWEYLKEKQWTNNELVYALIFVVIASLLTTPIFGIPIGIIAYLYMYERENMEAFKRQRENYRK</sequence>
<dbReference type="RefSeq" id="WP_133444309.1">
    <property type="nucleotide sequence ID" value="NZ_SCWB01000014.1"/>
</dbReference>
<keyword evidence="1" id="KW-0472">Membrane</keyword>
<keyword evidence="3" id="KW-1185">Reference proteome</keyword>
<proteinExistence type="predicted"/>
<comment type="caution">
    <text evidence="2">The sequence shown here is derived from an EMBL/GenBank/DDBJ whole genome shotgun (WGS) entry which is preliminary data.</text>
</comment>
<keyword evidence="1" id="KW-1133">Transmembrane helix</keyword>
<dbReference type="InterPro" id="IPR049869">
    <property type="entry name" value="VraH"/>
</dbReference>
<name>A0A4R6BTP0_9STAP</name>
<gene>
    <name evidence="2" type="ORF">ERX29_08775</name>
</gene>
<protein>
    <recommendedName>
        <fullName evidence="4">VraH family protein</fullName>
    </recommendedName>
</protein>
<dbReference type="NCBIfam" id="NF033835">
    <property type="entry name" value="VraH_fam"/>
    <property type="match status" value="1"/>
</dbReference>
<reference evidence="2 3" key="1">
    <citation type="submission" date="2019-01" db="EMBL/GenBank/DDBJ databases">
        <title>Draft genome sequences of the type strains of six Macrococcus species.</title>
        <authorList>
            <person name="Mazhar S."/>
            <person name="Altermann E."/>
            <person name="Hill C."/>
            <person name="Mcauliffe O."/>
        </authorList>
    </citation>
    <scope>NUCLEOTIDE SEQUENCE [LARGE SCALE GENOMIC DNA]</scope>
    <source>
        <strain evidence="2 3">CCM4815</strain>
    </source>
</reference>
<dbReference type="OrthoDB" id="2413293at2"/>
<keyword evidence="1" id="KW-0812">Transmembrane</keyword>
<evidence type="ECO:0008006" key="4">
    <source>
        <dbReference type="Google" id="ProtNLM"/>
    </source>
</evidence>
<dbReference type="Proteomes" id="UP000294802">
    <property type="component" value="Unassembled WGS sequence"/>
</dbReference>
<organism evidence="2 3">
    <name type="scientific">Macrococcus lamae</name>
    <dbReference type="NCBI Taxonomy" id="198484"/>
    <lineage>
        <taxon>Bacteria</taxon>
        <taxon>Bacillati</taxon>
        <taxon>Bacillota</taxon>
        <taxon>Bacilli</taxon>
        <taxon>Bacillales</taxon>
        <taxon>Staphylococcaceae</taxon>
        <taxon>Macrococcus</taxon>
    </lineage>
</organism>
<evidence type="ECO:0000313" key="3">
    <source>
        <dbReference type="Proteomes" id="UP000294802"/>
    </source>
</evidence>
<evidence type="ECO:0000313" key="2">
    <source>
        <dbReference type="EMBL" id="TDM07518.1"/>
    </source>
</evidence>
<accession>A0A4R6BTP0</accession>
<dbReference type="AlphaFoldDB" id="A0A4R6BTP0"/>
<feature type="transmembrane region" description="Helical" evidence="1">
    <location>
        <begin position="20"/>
        <end position="51"/>
    </location>
</feature>
<dbReference type="EMBL" id="SCWB01000014">
    <property type="protein sequence ID" value="TDM07518.1"/>
    <property type="molecule type" value="Genomic_DNA"/>
</dbReference>